<proteinExistence type="predicted"/>
<dbReference type="AlphaFoldDB" id="U2KEQ3"/>
<reference evidence="4 5" key="1">
    <citation type="submission" date="2013-07" db="EMBL/GenBank/DDBJ databases">
        <authorList>
            <person name="Weinstock G."/>
            <person name="Sodergren E."/>
            <person name="Wylie T."/>
            <person name="Fulton L."/>
            <person name="Fulton R."/>
            <person name="Fronick C."/>
            <person name="O'Laughlin M."/>
            <person name="Godfrey J."/>
            <person name="Miner T."/>
            <person name="Herter B."/>
            <person name="Appelbaum E."/>
            <person name="Cordes M."/>
            <person name="Lek S."/>
            <person name="Wollam A."/>
            <person name="Pepin K.H."/>
            <person name="Palsikar V.B."/>
            <person name="Mitreva M."/>
            <person name="Wilson R.K."/>
        </authorList>
    </citation>
    <scope>NUCLEOTIDE SEQUENCE [LARGE SCALE GENOMIC DNA]</scope>
    <source>
        <strain evidence="4 5">ATCC 27760</strain>
    </source>
</reference>
<keyword evidence="1" id="KW-0175">Coiled coil</keyword>
<evidence type="ECO:0000256" key="1">
    <source>
        <dbReference type="SAM" id="Coils"/>
    </source>
</evidence>
<dbReference type="eggNOG" id="COG1961">
    <property type="taxonomic scope" value="Bacteria"/>
</dbReference>
<dbReference type="SUPFAM" id="SSF53041">
    <property type="entry name" value="Resolvase-like"/>
    <property type="match status" value="1"/>
</dbReference>
<dbReference type="Proteomes" id="UP000016662">
    <property type="component" value="Unassembled WGS sequence"/>
</dbReference>
<dbReference type="Pfam" id="PF00239">
    <property type="entry name" value="Resolvase"/>
    <property type="match status" value="1"/>
</dbReference>
<dbReference type="STRING" id="411473.RUMCAL_00629"/>
<dbReference type="GO" id="GO:0003677">
    <property type="term" value="F:DNA binding"/>
    <property type="evidence" value="ECO:0007669"/>
    <property type="project" value="InterPro"/>
</dbReference>
<keyword evidence="5" id="KW-1185">Reference proteome</keyword>
<dbReference type="GO" id="GO:0000150">
    <property type="term" value="F:DNA strand exchange activity"/>
    <property type="evidence" value="ECO:0007669"/>
    <property type="project" value="InterPro"/>
</dbReference>
<evidence type="ECO:0000313" key="5">
    <source>
        <dbReference type="Proteomes" id="UP000016662"/>
    </source>
</evidence>
<dbReference type="PROSITE" id="PS51737">
    <property type="entry name" value="RECOMBINASE_DNA_BIND"/>
    <property type="match status" value="1"/>
</dbReference>
<dbReference type="Pfam" id="PF07508">
    <property type="entry name" value="Recombinase"/>
    <property type="match status" value="1"/>
</dbReference>
<dbReference type="Gene3D" id="3.90.1750.20">
    <property type="entry name" value="Putative Large Serine Recombinase, Chain B, Domain 2"/>
    <property type="match status" value="1"/>
</dbReference>
<dbReference type="InterPro" id="IPR036162">
    <property type="entry name" value="Resolvase-like_N_sf"/>
</dbReference>
<name>U2KEQ3_9FIRM</name>
<dbReference type="PROSITE" id="PS51736">
    <property type="entry name" value="RECOMBINASES_3"/>
    <property type="match status" value="1"/>
</dbReference>
<dbReference type="InterPro" id="IPR025827">
    <property type="entry name" value="Zn_ribbon_recom_dom"/>
</dbReference>
<dbReference type="CDD" id="cd00338">
    <property type="entry name" value="Ser_Recombinase"/>
    <property type="match status" value="1"/>
</dbReference>
<dbReference type="Pfam" id="PF13408">
    <property type="entry name" value="Zn_ribbon_recom"/>
    <property type="match status" value="1"/>
</dbReference>
<evidence type="ECO:0000259" key="3">
    <source>
        <dbReference type="PROSITE" id="PS51737"/>
    </source>
</evidence>
<dbReference type="Gene3D" id="3.40.50.1390">
    <property type="entry name" value="Resolvase, N-terminal catalytic domain"/>
    <property type="match status" value="1"/>
</dbReference>
<organism evidence="4 5">
    <name type="scientific">Ruminococcus callidus ATCC 27760</name>
    <dbReference type="NCBI Taxonomy" id="411473"/>
    <lineage>
        <taxon>Bacteria</taxon>
        <taxon>Bacillati</taxon>
        <taxon>Bacillota</taxon>
        <taxon>Clostridia</taxon>
        <taxon>Eubacteriales</taxon>
        <taxon>Oscillospiraceae</taxon>
        <taxon>Ruminococcus</taxon>
    </lineage>
</organism>
<dbReference type="InterPro" id="IPR011109">
    <property type="entry name" value="DNA_bind_recombinase_dom"/>
</dbReference>
<feature type="coiled-coil region" evidence="1">
    <location>
        <begin position="373"/>
        <end position="456"/>
    </location>
</feature>
<dbReference type="PATRIC" id="fig|411473.3.peg.496"/>
<dbReference type="PANTHER" id="PTHR30461">
    <property type="entry name" value="DNA-INVERTASE FROM LAMBDOID PROPHAGE"/>
    <property type="match status" value="1"/>
</dbReference>
<dbReference type="InterPro" id="IPR038109">
    <property type="entry name" value="DNA_bind_recomb_sf"/>
</dbReference>
<protein>
    <submittedName>
        <fullName evidence="4">Resolvase protein</fullName>
    </submittedName>
</protein>
<dbReference type="HOGENOM" id="CLU_010686_18_3_9"/>
<comment type="caution">
    <text evidence="4">The sequence shown here is derived from an EMBL/GenBank/DDBJ whole genome shotgun (WGS) entry which is preliminary data.</text>
</comment>
<feature type="domain" description="Recombinase" evidence="3">
    <location>
        <begin position="147"/>
        <end position="278"/>
    </location>
</feature>
<evidence type="ECO:0000313" key="4">
    <source>
        <dbReference type="EMBL" id="ERJ97001.1"/>
    </source>
</evidence>
<feature type="domain" description="Resolvase/invertase-type recombinase catalytic" evidence="2">
    <location>
        <begin position="1"/>
        <end position="139"/>
    </location>
</feature>
<accession>U2KEQ3</accession>
<dbReference type="InterPro" id="IPR006119">
    <property type="entry name" value="Resolv_N"/>
</dbReference>
<sequence length="544" mass="63068">MQVDGYSLNAQRDKLHKYAEYQGMQIIEEFTDEGRSGKNVVGRLAFQEMLSKIKSGEDNVSYVLVFKLSRFGRNAADVLNSLQLMQDNGVNLICVEDNIDSSKDSGKLMISVLSAVAEIERENILVQTMEGRKQKARQGEWNGGFAPFGYQLIDKKLIVDEKEAEIVRLIFDKFTTTTMGINAVASYLNQHGYRKAKRQNNKLETFAASFIKGVLDNPVYAGKIAYGRRKSEKKAGTRGEYHTVKQDDYMLSEGVHDAIITADTWEAAQRKRKQNGTANPKTHSLEHEHILSSILRCPVCGSPMYGNVNRKKNKNGEYYRDYFYYACKHRRFNDGITCHYKKQWGQDVIDTAVEQFISQLTKNPKFKSALDKKISSETDASELEKEIEILEKKRKQLVGAKSHLWQRMSDLDIDDNFYTQKYADMEEQLNKFYAEIESVDSNIEMLRQRIINAQQDKLSSESVYRILEHFDKFYDKFTDREKKQFMGAFIERIDIFPERQENGRILKSIKFKFPVWYGDKSYVDFCWNEKSPVECVVLMSRKDE</sequence>
<gene>
    <name evidence="4" type="ORF">RUMCAL_00629</name>
</gene>
<dbReference type="EMBL" id="AWVF01000075">
    <property type="protein sequence ID" value="ERJ97001.1"/>
    <property type="molecule type" value="Genomic_DNA"/>
</dbReference>
<dbReference type="InterPro" id="IPR050639">
    <property type="entry name" value="SSR_resolvase"/>
</dbReference>
<dbReference type="SMART" id="SM00857">
    <property type="entry name" value="Resolvase"/>
    <property type="match status" value="1"/>
</dbReference>
<evidence type="ECO:0000259" key="2">
    <source>
        <dbReference type="PROSITE" id="PS51736"/>
    </source>
</evidence>
<dbReference type="PANTHER" id="PTHR30461:SF23">
    <property type="entry name" value="DNA RECOMBINASE-RELATED"/>
    <property type="match status" value="1"/>
</dbReference>